<feature type="region of interest" description="Disordered" evidence="2">
    <location>
        <begin position="440"/>
        <end position="460"/>
    </location>
</feature>
<evidence type="ECO:0008006" key="5">
    <source>
        <dbReference type="Google" id="ProtNLM"/>
    </source>
</evidence>
<proteinExistence type="predicted"/>
<dbReference type="AlphaFoldDB" id="A0AA38WYH6"/>
<feature type="compositionally biased region" description="Basic and acidic residues" evidence="2">
    <location>
        <begin position="440"/>
        <end position="457"/>
    </location>
</feature>
<dbReference type="Proteomes" id="UP001172673">
    <property type="component" value="Unassembled WGS sequence"/>
</dbReference>
<name>A0AA38WYH6_9EURO</name>
<protein>
    <recommendedName>
        <fullName evidence="5">Pentatricopeptide repeat protein</fullName>
    </recommendedName>
</protein>
<feature type="repeat" description="PPR" evidence="1">
    <location>
        <begin position="364"/>
        <end position="398"/>
    </location>
</feature>
<keyword evidence="4" id="KW-1185">Reference proteome</keyword>
<reference evidence="3" key="1">
    <citation type="submission" date="2022-10" db="EMBL/GenBank/DDBJ databases">
        <title>Culturing micro-colonial fungi from biological soil crusts in the Mojave desert and describing Neophaeococcomyces mojavensis, and introducing the new genera and species Taxawa tesnikishii.</title>
        <authorList>
            <person name="Kurbessoian T."/>
            <person name="Stajich J.E."/>
        </authorList>
    </citation>
    <scope>NUCLEOTIDE SEQUENCE</scope>
    <source>
        <strain evidence="3">TK_41</strain>
    </source>
</reference>
<evidence type="ECO:0000313" key="3">
    <source>
        <dbReference type="EMBL" id="KAJ9603490.1"/>
    </source>
</evidence>
<dbReference type="InterPro" id="IPR011990">
    <property type="entry name" value="TPR-like_helical_dom_sf"/>
</dbReference>
<dbReference type="PROSITE" id="PS51375">
    <property type="entry name" value="PPR"/>
    <property type="match status" value="1"/>
</dbReference>
<accession>A0AA38WYH6</accession>
<dbReference type="InterPro" id="IPR002885">
    <property type="entry name" value="PPR_rpt"/>
</dbReference>
<dbReference type="NCBIfam" id="TIGR00756">
    <property type="entry name" value="PPR"/>
    <property type="match status" value="1"/>
</dbReference>
<organism evidence="3 4">
    <name type="scientific">Cladophialophora chaetospira</name>
    <dbReference type="NCBI Taxonomy" id="386627"/>
    <lineage>
        <taxon>Eukaryota</taxon>
        <taxon>Fungi</taxon>
        <taxon>Dikarya</taxon>
        <taxon>Ascomycota</taxon>
        <taxon>Pezizomycotina</taxon>
        <taxon>Eurotiomycetes</taxon>
        <taxon>Chaetothyriomycetidae</taxon>
        <taxon>Chaetothyriales</taxon>
        <taxon>Herpotrichiellaceae</taxon>
        <taxon>Cladophialophora</taxon>
    </lineage>
</organism>
<gene>
    <name evidence="3" type="ORF">H2200_012268</name>
</gene>
<sequence length="494" mass="57253">MTYRDEIDMDPYLKELFTLQIAQVSRIWAWPGPKLGAIPWHFLVLLLRHNSPEHCENIIDTVLADSPNVDVRLILVMVDHFTKLGEADRALDLLTRIPPEQREEHKVRILERYANLISIDTIEKSDSVGNFRALPTLIGLGIPIDHKIHNRILKRALELRVPEVAWEVFRFMQNTDIQVDASNHLLLLKDSFERNDRDKLDAMMSAIHEREDLHQYPYLVTYIMHIVRVVCTIDRKLSPETSVSHLLAIYDRSYDRSSLVKLGIVDALPSSSGLRRELGQPPPAVLGFTIWAYVLCQRDERHVSALWFWILYMIKQQDKSIMACAQHDIMWNGFIHFYARRRFSLRKAVDVVEAMIERNLCMPTERTWSELLCGFLKHGEGETAAKIWGMMLARNVHPTEKGWAFLLEKYDETQLAELVRYVLDERRMPEAMSTALDWRRGNTTDTEDAAKETKDGHPATQLTYGDYAIDAMFERAELEDGNEDPALPSARMYQ</sequence>
<comment type="caution">
    <text evidence="3">The sequence shown here is derived from an EMBL/GenBank/DDBJ whole genome shotgun (WGS) entry which is preliminary data.</text>
</comment>
<evidence type="ECO:0000313" key="4">
    <source>
        <dbReference type="Proteomes" id="UP001172673"/>
    </source>
</evidence>
<evidence type="ECO:0000256" key="1">
    <source>
        <dbReference type="PROSITE-ProRule" id="PRU00708"/>
    </source>
</evidence>
<dbReference type="EMBL" id="JAPDRK010000022">
    <property type="protein sequence ID" value="KAJ9603490.1"/>
    <property type="molecule type" value="Genomic_DNA"/>
</dbReference>
<dbReference type="Gene3D" id="1.25.40.10">
    <property type="entry name" value="Tetratricopeptide repeat domain"/>
    <property type="match status" value="1"/>
</dbReference>
<evidence type="ECO:0000256" key="2">
    <source>
        <dbReference type="SAM" id="MobiDB-lite"/>
    </source>
</evidence>